<feature type="transmembrane region" description="Helical" evidence="1">
    <location>
        <begin position="725"/>
        <end position="742"/>
    </location>
</feature>
<proteinExistence type="predicted"/>
<protein>
    <recommendedName>
        <fullName evidence="2">Toxin VasX N-terminal region domain-containing protein</fullName>
    </recommendedName>
</protein>
<evidence type="ECO:0000256" key="1">
    <source>
        <dbReference type="SAM" id="Phobius"/>
    </source>
</evidence>
<keyword evidence="1" id="KW-1133">Transmembrane helix</keyword>
<dbReference type="NCBIfam" id="NF041559">
    <property type="entry name" value="BTH_I2691_fam"/>
    <property type="match status" value="1"/>
</dbReference>
<reference evidence="3 4" key="1">
    <citation type="submission" date="2020-03" db="EMBL/GenBank/DDBJ databases">
        <title>Draft genome sequence of environmentally isolated cultures.</title>
        <authorList>
            <person name="Wilson H.S."/>
            <person name="De Leon M.E."/>
        </authorList>
    </citation>
    <scope>NUCLEOTIDE SEQUENCE [LARGE SCALE GENOMIC DNA]</scope>
    <source>
        <strain evidence="3 4">HSC-31F16</strain>
    </source>
</reference>
<evidence type="ECO:0000259" key="2">
    <source>
        <dbReference type="Pfam" id="PF20249"/>
    </source>
</evidence>
<dbReference type="Pfam" id="PF20249">
    <property type="entry name" value="VasX_N"/>
    <property type="match status" value="1"/>
</dbReference>
<feature type="domain" description="Toxin VasX N-terminal region" evidence="2">
    <location>
        <begin position="12"/>
        <end position="163"/>
    </location>
</feature>
<dbReference type="InterPro" id="IPR046864">
    <property type="entry name" value="VasX_N"/>
</dbReference>
<dbReference type="EMBL" id="JAAOMA010000003">
    <property type="protein sequence ID" value="NHR04281.1"/>
    <property type="molecule type" value="Genomic_DNA"/>
</dbReference>
<dbReference type="Proteomes" id="UP001515641">
    <property type="component" value="Unassembled WGS sequence"/>
</dbReference>
<dbReference type="InterPro" id="IPR048126">
    <property type="entry name" value="Toxin_VasX"/>
</dbReference>
<evidence type="ECO:0000313" key="3">
    <source>
        <dbReference type="EMBL" id="NHR04281.1"/>
    </source>
</evidence>
<comment type="caution">
    <text evidence="3">The sequence shown here is derived from an EMBL/GenBank/DDBJ whole genome shotgun (WGS) entry which is preliminary data.</text>
</comment>
<dbReference type="CDD" id="cd20707">
    <property type="entry name" value="MIX_III"/>
    <property type="match status" value="1"/>
</dbReference>
<feature type="transmembrane region" description="Helical" evidence="1">
    <location>
        <begin position="754"/>
        <end position="775"/>
    </location>
</feature>
<evidence type="ECO:0000313" key="4">
    <source>
        <dbReference type="Proteomes" id="UP001515641"/>
    </source>
</evidence>
<feature type="transmembrane region" description="Helical" evidence="1">
    <location>
        <begin position="781"/>
        <end position="800"/>
    </location>
</feature>
<keyword evidence="1" id="KW-0472">Membrane</keyword>
<organism evidence="3 4">
    <name type="scientific">Chromobacterium fluminis</name>
    <dbReference type="NCBI Taxonomy" id="3044269"/>
    <lineage>
        <taxon>Bacteria</taxon>
        <taxon>Pseudomonadati</taxon>
        <taxon>Pseudomonadota</taxon>
        <taxon>Betaproteobacteria</taxon>
        <taxon>Neisseriales</taxon>
        <taxon>Chromobacteriaceae</taxon>
        <taxon>Chromobacterium</taxon>
    </lineage>
</organism>
<sequence length="835" mass="92255">MSKPECTQQKSCDYCEKRGVPILPLRYAVAMPNAGAPKPASPPSIALPAVSGQYTLRLLRSGYLYVYDEARKRWDDYFVTADGYFCKIFPVKGQPTPVPSKAFNCCDPSHRALASCITIPDAKRATKVWLGFSDAQWTDEVRKRHESADYRKQHMRCVDVNAYTAGTDGKHCFPIKNVGAKVAEYAMDDAALKKALSFSPHQLDSRKKQTAMLLAQCEQLMPGKGFAVALTDPVGIASELSSLMDVHAHAFANAPSRKHPLMAASAIRQIKNEVHAQALKAEQKAADELADQQLMEYGGLSGLFPSLRKKQDELDEQIRTVTPQQIKTAQTHAWKRYHDQFNEDAMDAWYKGFEAESQVFHQQTIAPLAKAHVSWMDTAGIKKYFECNFDPKNMDSGDVYIRTAHLVVKGVQDKKECQEHIADQIMLKFTADNYLLNAVVFNQATLKEQVNKLLGGNALDHRSFPGDALIGFHTTTANKILTEMQAHALSPYLVAINGALVRAFTKAVDGVGLPIWAALAKYSGQVFIRVEVSGKKKAFISQLIKEVMKLSGQSMRPPEIKRAIKAELRTLQVAGIKLEGMETKQFIVVVDPAHIKGMPANLSPAQQASWLAKSIRTADQIDNLVFGSWRQSLLKPEAVLKGHLPFIGGLLAALWQQAALKKLAEDNASAMSHEEYEPISRLVAGTLALWGTIGDLTSQGLEKMALRVSRFGQGFSVIANWLKNIGRGAGLIGALIMAGFDGKKAYDSFQKRQYGMMGLYLSSAAIGFYIGFLAFTGAIPLLGWIAIIALLGITLLIELFKDNKLQEWLQNGFWGKKTYTSPELEQKQLELALKG</sequence>
<name>A0ABX0L416_9NEIS</name>
<keyword evidence="4" id="KW-1185">Reference proteome</keyword>
<dbReference type="RefSeq" id="WP_166450806.1">
    <property type="nucleotide sequence ID" value="NZ_JAAOMA010000003.1"/>
</dbReference>
<accession>A0ABX0L416</accession>
<keyword evidence="1" id="KW-0812">Transmembrane</keyword>
<gene>
    <name evidence="3" type="ORF">HA052_03635</name>
</gene>